<protein>
    <submittedName>
        <fullName evidence="1">Uncharacterized protein</fullName>
    </submittedName>
</protein>
<name>A0ACC0WU94_9STRA</name>
<comment type="caution">
    <text evidence="1">The sequence shown here is derived from an EMBL/GenBank/DDBJ whole genome shotgun (WGS) entry which is preliminary data.</text>
</comment>
<proteinExistence type="predicted"/>
<evidence type="ECO:0000313" key="2">
    <source>
        <dbReference type="Proteomes" id="UP001163321"/>
    </source>
</evidence>
<accession>A0ACC0WU94</accession>
<gene>
    <name evidence="1" type="ORF">PsorP6_001873</name>
</gene>
<dbReference type="Proteomes" id="UP001163321">
    <property type="component" value="Chromosome 1"/>
</dbReference>
<sequence>MPPLQPLAPVPVAPTRVFRASEPLAFLEKIDRIEIHTTIVRKGVTYYVLDLYLKHSTSRIPTNKGVHGTTRRGQPDYQLERRYNDFANLRYQVWSYAQRKHPDRGGCKYCDAFVTYIVRSMSQPRLLVKLGTNVDTRKKLMTTFCNEFVRMTMGGKTESRPSHAACDGMHAIPAHTTMQVHETVLLPPVSPMDVAKKCLVRDLGGTLPSTVDDQFVTSFKRTSDFINMVDDT</sequence>
<organism evidence="1 2">
    <name type="scientific">Peronosclerospora sorghi</name>
    <dbReference type="NCBI Taxonomy" id="230839"/>
    <lineage>
        <taxon>Eukaryota</taxon>
        <taxon>Sar</taxon>
        <taxon>Stramenopiles</taxon>
        <taxon>Oomycota</taxon>
        <taxon>Peronosporomycetes</taxon>
        <taxon>Peronosporales</taxon>
        <taxon>Peronosporaceae</taxon>
        <taxon>Peronosclerospora</taxon>
    </lineage>
</organism>
<dbReference type="EMBL" id="CM047580">
    <property type="protein sequence ID" value="KAI9922493.1"/>
    <property type="molecule type" value="Genomic_DNA"/>
</dbReference>
<evidence type="ECO:0000313" key="1">
    <source>
        <dbReference type="EMBL" id="KAI9922493.1"/>
    </source>
</evidence>
<keyword evidence="2" id="KW-1185">Reference proteome</keyword>
<reference evidence="1 2" key="1">
    <citation type="journal article" date="2022" name="bioRxiv">
        <title>The genome of the oomycete Peronosclerospora sorghi, a cosmopolitan pathogen of maize and sorghum, is inflated with dispersed pseudogenes.</title>
        <authorList>
            <person name="Fletcher K."/>
            <person name="Martin F."/>
            <person name="Isakeit T."/>
            <person name="Cavanaugh K."/>
            <person name="Magill C."/>
            <person name="Michelmore R."/>
        </authorList>
    </citation>
    <scope>NUCLEOTIDE SEQUENCE [LARGE SCALE GENOMIC DNA]</scope>
    <source>
        <strain evidence="1">P6</strain>
    </source>
</reference>